<name>A0A6C0J2Y0_9ZZZZ</name>
<organism evidence="1">
    <name type="scientific">viral metagenome</name>
    <dbReference type="NCBI Taxonomy" id="1070528"/>
    <lineage>
        <taxon>unclassified sequences</taxon>
        <taxon>metagenomes</taxon>
        <taxon>organismal metagenomes</taxon>
    </lineage>
</organism>
<evidence type="ECO:0000313" key="1">
    <source>
        <dbReference type="EMBL" id="QHT98976.1"/>
    </source>
</evidence>
<dbReference type="EMBL" id="MN740299">
    <property type="protein sequence ID" value="QHT98976.1"/>
    <property type="molecule type" value="Genomic_DNA"/>
</dbReference>
<accession>A0A6C0J2Y0</accession>
<proteinExistence type="predicted"/>
<dbReference type="AlphaFoldDB" id="A0A6C0J2Y0"/>
<reference evidence="1" key="1">
    <citation type="journal article" date="2020" name="Nature">
        <title>Giant virus diversity and host interactions through global metagenomics.</title>
        <authorList>
            <person name="Schulz F."/>
            <person name="Roux S."/>
            <person name="Paez-Espino D."/>
            <person name="Jungbluth S."/>
            <person name="Walsh D.A."/>
            <person name="Denef V.J."/>
            <person name="McMahon K.D."/>
            <person name="Konstantinidis K.T."/>
            <person name="Eloe-Fadrosh E.A."/>
            <person name="Kyrpides N.C."/>
            <person name="Woyke T."/>
        </authorList>
    </citation>
    <scope>NUCLEOTIDE SEQUENCE</scope>
    <source>
        <strain evidence="1">GVMAG-M-3300025695-21</strain>
    </source>
</reference>
<sequence>MLSASNTLSFDMITKKTIYNRKNNENNEIDIFINKYLKKNIDQGDILKKWEFVREYIRKMKIDDIDIIINKYSNDEIVNELIEYYYEIFENIEFVFEDHINMIENVSNNTIKRNLVSLILFNSITYSAFLY</sequence>
<protein>
    <submittedName>
        <fullName evidence="1">Uncharacterized protein</fullName>
    </submittedName>
</protein>